<feature type="domain" description="Peptidoglycan binding-like" evidence="2">
    <location>
        <begin position="38"/>
        <end position="94"/>
    </location>
</feature>
<keyword evidence="5" id="KW-1185">Reference proteome</keyword>
<reference evidence="4" key="1">
    <citation type="submission" date="2020-11" db="EMBL/GenBank/DDBJ databases">
        <title>Halonatronomonas betainensis gen. nov., sp. nov. a novel haloalkaliphilic representative of the family Halanaerobiacae capable of betaine degradation.</title>
        <authorList>
            <person name="Boltyanskaya Y."/>
            <person name="Kevbrin V."/>
            <person name="Detkova E."/>
            <person name="Grouzdev D.S."/>
            <person name="Koziaeva V."/>
            <person name="Zhilina T."/>
        </authorList>
    </citation>
    <scope>NUCLEOTIDE SEQUENCE</scope>
    <source>
        <strain evidence="4">Z-7014</strain>
    </source>
</reference>
<dbReference type="Pfam" id="PF07486">
    <property type="entry name" value="Hydrolase_2"/>
    <property type="match status" value="1"/>
</dbReference>
<protein>
    <submittedName>
        <fullName evidence="4">Cell wall hydrolase</fullName>
    </submittedName>
</protein>
<feature type="domain" description="Cell wall hydrolase SleB" evidence="3">
    <location>
        <begin position="124"/>
        <end position="223"/>
    </location>
</feature>
<dbReference type="Gene3D" id="6.20.240.60">
    <property type="match status" value="1"/>
</dbReference>
<organism evidence="4 5">
    <name type="scientific">Halonatronomonas betaini</name>
    <dbReference type="NCBI Taxonomy" id="2778430"/>
    <lineage>
        <taxon>Bacteria</taxon>
        <taxon>Bacillati</taxon>
        <taxon>Bacillota</taxon>
        <taxon>Clostridia</taxon>
        <taxon>Halanaerobiales</taxon>
        <taxon>Halarsenatibacteraceae</taxon>
        <taxon>Halonatronomonas</taxon>
    </lineage>
</organism>
<evidence type="ECO:0000313" key="5">
    <source>
        <dbReference type="Proteomes" id="UP000621436"/>
    </source>
</evidence>
<dbReference type="Proteomes" id="UP000621436">
    <property type="component" value="Unassembled WGS sequence"/>
</dbReference>
<dbReference type="InterPro" id="IPR002477">
    <property type="entry name" value="Peptidoglycan-bd-like"/>
</dbReference>
<dbReference type="AlphaFoldDB" id="A0A931F8C4"/>
<dbReference type="GO" id="GO:0016787">
    <property type="term" value="F:hydrolase activity"/>
    <property type="evidence" value="ECO:0007669"/>
    <property type="project" value="UniProtKB-KW"/>
</dbReference>
<name>A0A931F8C4_9FIRM</name>
<feature type="signal peptide" evidence="1">
    <location>
        <begin position="1"/>
        <end position="16"/>
    </location>
</feature>
<sequence length="224" mass="24287">MLIGLGLMLLVFLAVAAEEIQAEQNLHLGERVLRNGDQGGDVAVLQRILQDLGFYSGRTDGLYGPNTENAVRSFQENNGLAVTGEVGEETFSHLPESDSISSIIDVSRDDIMLLARIIYAEARGEAPKGKVAVGSVIVNRVEDGRFPDSVRDVILEQGQFSSLLDGQANLYPDQDAIDAAKAALLGYDPTYQSIFFYNPAVATNLAWISNRPVVKHIGGHVFAR</sequence>
<evidence type="ECO:0000259" key="2">
    <source>
        <dbReference type="Pfam" id="PF01471"/>
    </source>
</evidence>
<dbReference type="Gene3D" id="1.10.101.10">
    <property type="entry name" value="PGBD-like superfamily/PGBD"/>
    <property type="match status" value="1"/>
</dbReference>
<keyword evidence="1" id="KW-0732">Signal</keyword>
<dbReference type="Gene3D" id="1.10.10.2520">
    <property type="entry name" value="Cell wall hydrolase SleB, domain 1"/>
    <property type="match status" value="1"/>
</dbReference>
<evidence type="ECO:0000259" key="3">
    <source>
        <dbReference type="Pfam" id="PF07486"/>
    </source>
</evidence>
<evidence type="ECO:0000256" key="1">
    <source>
        <dbReference type="SAM" id="SignalP"/>
    </source>
</evidence>
<evidence type="ECO:0000313" key="4">
    <source>
        <dbReference type="EMBL" id="MBF8437591.1"/>
    </source>
</evidence>
<dbReference type="Pfam" id="PF01471">
    <property type="entry name" value="PG_binding_1"/>
    <property type="match status" value="1"/>
</dbReference>
<dbReference type="InterPro" id="IPR036366">
    <property type="entry name" value="PGBDSf"/>
</dbReference>
<dbReference type="EMBL" id="JADPIE010000006">
    <property type="protein sequence ID" value="MBF8437591.1"/>
    <property type="molecule type" value="Genomic_DNA"/>
</dbReference>
<feature type="chain" id="PRO_5038953748" evidence="1">
    <location>
        <begin position="17"/>
        <end position="224"/>
    </location>
</feature>
<comment type="caution">
    <text evidence="4">The sequence shown here is derived from an EMBL/GenBank/DDBJ whole genome shotgun (WGS) entry which is preliminary data.</text>
</comment>
<dbReference type="SUPFAM" id="SSF47090">
    <property type="entry name" value="PGBD-like"/>
    <property type="match status" value="1"/>
</dbReference>
<proteinExistence type="predicted"/>
<gene>
    <name evidence="4" type="ORF">I0Q91_10890</name>
</gene>
<keyword evidence="4" id="KW-0378">Hydrolase</keyword>
<dbReference type="InterPro" id="IPR036365">
    <property type="entry name" value="PGBD-like_sf"/>
</dbReference>
<dbReference type="InterPro" id="IPR011105">
    <property type="entry name" value="Cell_wall_hydrolase_SleB"/>
</dbReference>
<accession>A0A931F8C4</accession>
<dbReference type="InterPro" id="IPR042047">
    <property type="entry name" value="SleB_dom1"/>
</dbReference>